<organism evidence="3 4">
    <name type="scientific">Streptomyces xiangluensis</name>
    <dbReference type="NCBI Taxonomy" id="2665720"/>
    <lineage>
        <taxon>Bacteria</taxon>
        <taxon>Bacillati</taxon>
        <taxon>Actinomycetota</taxon>
        <taxon>Actinomycetes</taxon>
        <taxon>Kitasatosporales</taxon>
        <taxon>Streptomycetaceae</taxon>
        <taxon>Streptomyces</taxon>
    </lineage>
</organism>
<evidence type="ECO:0000259" key="2">
    <source>
        <dbReference type="Pfam" id="PF00501"/>
    </source>
</evidence>
<dbReference type="PANTHER" id="PTHR43201">
    <property type="entry name" value="ACYL-COA SYNTHETASE"/>
    <property type="match status" value="1"/>
</dbReference>
<dbReference type="RefSeq" id="WP_386353236.1">
    <property type="nucleotide sequence ID" value="NZ_JBHSFG010000087.1"/>
</dbReference>
<dbReference type="Pfam" id="PF00501">
    <property type="entry name" value="AMP-binding"/>
    <property type="match status" value="1"/>
</dbReference>
<dbReference type="PROSITE" id="PS00455">
    <property type="entry name" value="AMP_BINDING"/>
    <property type="match status" value="1"/>
</dbReference>
<evidence type="ECO:0000256" key="1">
    <source>
        <dbReference type="ARBA" id="ARBA00006432"/>
    </source>
</evidence>
<evidence type="ECO:0000313" key="4">
    <source>
        <dbReference type="Proteomes" id="UP001596012"/>
    </source>
</evidence>
<dbReference type="SUPFAM" id="SSF56801">
    <property type="entry name" value="Acetyl-CoA synthetase-like"/>
    <property type="match status" value="1"/>
</dbReference>
<dbReference type="InterPro" id="IPR000873">
    <property type="entry name" value="AMP-dep_synth/lig_dom"/>
</dbReference>
<protein>
    <submittedName>
        <fullName evidence="3">Class I adenylate-forming enzyme family protein</fullName>
    </submittedName>
</protein>
<gene>
    <name evidence="3" type="ORF">ACFPH6_43360</name>
</gene>
<feature type="domain" description="AMP-dependent synthetase/ligase" evidence="2">
    <location>
        <begin position="29"/>
        <end position="320"/>
    </location>
</feature>
<dbReference type="InterPro" id="IPR020845">
    <property type="entry name" value="AMP-binding_CS"/>
</dbReference>
<keyword evidence="4" id="KW-1185">Reference proteome</keyword>
<dbReference type="Gene3D" id="3.40.50.12780">
    <property type="entry name" value="N-terminal domain of ligase-like"/>
    <property type="match status" value="1"/>
</dbReference>
<comment type="caution">
    <text evidence="3">The sequence shown here is derived from an EMBL/GenBank/DDBJ whole genome shotgun (WGS) entry which is preliminary data.</text>
</comment>
<dbReference type="Proteomes" id="UP001596012">
    <property type="component" value="Unassembled WGS sequence"/>
</dbReference>
<accession>A0ABV8Z186</accession>
<evidence type="ECO:0000313" key="3">
    <source>
        <dbReference type="EMBL" id="MFC4471253.1"/>
    </source>
</evidence>
<dbReference type="InterPro" id="IPR042099">
    <property type="entry name" value="ANL_N_sf"/>
</dbReference>
<reference evidence="4" key="1">
    <citation type="journal article" date="2019" name="Int. J. Syst. Evol. Microbiol.">
        <title>The Global Catalogue of Microorganisms (GCM) 10K type strain sequencing project: providing services to taxonomists for standard genome sequencing and annotation.</title>
        <authorList>
            <consortium name="The Broad Institute Genomics Platform"/>
            <consortium name="The Broad Institute Genome Sequencing Center for Infectious Disease"/>
            <person name="Wu L."/>
            <person name="Ma J."/>
        </authorList>
    </citation>
    <scope>NUCLEOTIDE SEQUENCE [LARGE SCALE GENOMIC DNA]</scope>
    <source>
        <strain evidence="4">DT43</strain>
    </source>
</reference>
<dbReference type="PANTHER" id="PTHR43201:SF8">
    <property type="entry name" value="ACYL-COA SYNTHETASE FAMILY MEMBER 3"/>
    <property type="match status" value="1"/>
</dbReference>
<name>A0ABV8Z186_9ACTN</name>
<comment type="similarity">
    <text evidence="1">Belongs to the ATP-dependent AMP-binding enzyme family.</text>
</comment>
<dbReference type="EMBL" id="JBHSFG010000087">
    <property type="protein sequence ID" value="MFC4471253.1"/>
    <property type="molecule type" value="Genomic_DNA"/>
</dbReference>
<sequence>MATSVDREPDWWGADLLGKPPGGTLWAQSGHSVTYQSLRTQVAYLRRLFGAYGIRSGHTVALQGAHSFSQLWALFALWSRGAQVMLMGPHLRGKELGRQLDWCRPQFHVSFNAPGQGRETFHDECEVFVRRLAEGRPAATDHCLVQFTSGSTGFAKAVGRTPESLLTELERFKAVGGMPESGSRVLVLGPLAHSFSLVGGVLYAMSAGSTVLFAPHSGRRTVLGTAIRSGADAIIGSPQHFTALTQIDRPLRIPRLRLAISGGERMDHGVYARFAERHRVRIGQAYGTTETGIIATDPTGWYGPDTVGMLVPGLEVRLVAGELHVRLDRSPYLLEEGPPGRFLPDGEHARAGWLRTRDLVEKDPASGALRVLGRFDPLADRRALTHGLDRTQLADRTLVRHLERSGQPTG</sequence>
<proteinExistence type="inferred from homology"/>